<dbReference type="GO" id="GO:0032472">
    <property type="term" value="P:Golgi calcium ion transport"/>
    <property type="evidence" value="ECO:0000318"/>
    <property type="project" value="GO_Central"/>
</dbReference>
<feature type="transmembrane region" description="Helical" evidence="1">
    <location>
        <begin position="56"/>
        <end position="84"/>
    </location>
</feature>
<sequence length="88" mass="9430">MQPSRTQFIYAELFFKRQKELAVLELSGNRAGIVVATNTIISTYAIVFVVESDENSFFSTIALVATPSPLGVIAGALACVLSYLKNGG</sequence>
<dbReference type="PaxDb" id="3708-A0A078HA82"/>
<keyword evidence="1" id="KW-1133">Transmembrane helix</keyword>
<accession>A0A078HA82</accession>
<evidence type="ECO:0000313" key="4">
    <source>
        <dbReference type="Proteomes" id="UP000028999"/>
    </source>
</evidence>
<dbReference type="GO" id="GO:0032468">
    <property type="term" value="P:Golgi calcium ion homeostasis"/>
    <property type="evidence" value="ECO:0000318"/>
    <property type="project" value="GO_Central"/>
</dbReference>
<dbReference type="STRING" id="3708.A0A078HA82"/>
<dbReference type="EMBL" id="HG994363">
    <property type="protein sequence ID" value="CAF2039229.1"/>
    <property type="molecule type" value="Genomic_DNA"/>
</dbReference>
<evidence type="ECO:0000313" key="2">
    <source>
        <dbReference type="EMBL" id="CAF2039229.1"/>
    </source>
</evidence>
<feature type="transmembrane region" description="Helical" evidence="1">
    <location>
        <begin position="31"/>
        <end position="50"/>
    </location>
</feature>
<dbReference type="EMBL" id="LK032333">
    <property type="protein sequence ID" value="CDY34399.1"/>
    <property type="molecule type" value="Genomic_DNA"/>
</dbReference>
<dbReference type="Gramene" id="CDY34399">
    <property type="protein sequence ID" value="CDY34399"/>
    <property type="gene ID" value="GSBRNA2T00056465001"/>
</dbReference>
<protein>
    <submittedName>
        <fullName evidence="2">(rape) hypothetical protein</fullName>
    </submittedName>
    <submittedName>
        <fullName evidence="3">BnaA09g11410D protein</fullName>
    </submittedName>
</protein>
<gene>
    <name evidence="3" type="primary">BnaA09g11410D</name>
    <name evidence="2" type="ORF">DARMORV10_A09P14130.1</name>
    <name evidence="3" type="ORF">GSBRNA2T00056465001</name>
</gene>
<proteinExistence type="predicted"/>
<keyword evidence="4" id="KW-1185">Reference proteome</keyword>
<dbReference type="Proteomes" id="UP000028999">
    <property type="component" value="Unassembled WGS sequence"/>
</dbReference>
<reference evidence="2" key="3">
    <citation type="submission" date="2021-01" db="EMBL/GenBank/DDBJ databases">
        <authorList>
            <consortium name="Genoscope - CEA"/>
            <person name="William W."/>
        </authorList>
    </citation>
    <scope>NUCLEOTIDE SEQUENCE</scope>
</reference>
<dbReference type="GO" id="GO:0015085">
    <property type="term" value="F:calcium ion transmembrane transporter activity"/>
    <property type="evidence" value="ECO:0000318"/>
    <property type="project" value="GO_Central"/>
</dbReference>
<reference evidence="3 4" key="1">
    <citation type="journal article" date="2014" name="Science">
        <title>Plant genetics. Early allopolyploid evolution in the post-Neolithic Brassica napus oilseed genome.</title>
        <authorList>
            <person name="Chalhoub B."/>
            <person name="Denoeud F."/>
            <person name="Liu S."/>
            <person name="Parkin I.A."/>
            <person name="Tang H."/>
            <person name="Wang X."/>
            <person name="Chiquet J."/>
            <person name="Belcram H."/>
            <person name="Tong C."/>
            <person name="Samans B."/>
            <person name="Correa M."/>
            <person name="Da Silva C."/>
            <person name="Just J."/>
            <person name="Falentin C."/>
            <person name="Koh C.S."/>
            <person name="Le Clainche I."/>
            <person name="Bernard M."/>
            <person name="Bento P."/>
            <person name="Noel B."/>
            <person name="Labadie K."/>
            <person name="Alberti A."/>
            <person name="Charles M."/>
            <person name="Arnaud D."/>
            <person name="Guo H."/>
            <person name="Daviaud C."/>
            <person name="Alamery S."/>
            <person name="Jabbari K."/>
            <person name="Zhao M."/>
            <person name="Edger P.P."/>
            <person name="Chelaifa H."/>
            <person name="Tack D."/>
            <person name="Lassalle G."/>
            <person name="Mestiri I."/>
            <person name="Schnel N."/>
            <person name="Le Paslier M.C."/>
            <person name="Fan G."/>
            <person name="Renault V."/>
            <person name="Bayer P.E."/>
            <person name="Golicz A.A."/>
            <person name="Manoli S."/>
            <person name="Lee T.H."/>
            <person name="Thi V.H."/>
            <person name="Chalabi S."/>
            <person name="Hu Q."/>
            <person name="Fan C."/>
            <person name="Tollenaere R."/>
            <person name="Lu Y."/>
            <person name="Battail C."/>
            <person name="Shen J."/>
            <person name="Sidebottom C.H."/>
            <person name="Wang X."/>
            <person name="Canaguier A."/>
            <person name="Chauveau A."/>
            <person name="Berard A."/>
            <person name="Deniot G."/>
            <person name="Guan M."/>
            <person name="Liu Z."/>
            <person name="Sun F."/>
            <person name="Lim Y.P."/>
            <person name="Lyons E."/>
            <person name="Town C.D."/>
            <person name="Bancroft I."/>
            <person name="Wang X."/>
            <person name="Meng J."/>
            <person name="Ma J."/>
            <person name="Pires J.C."/>
            <person name="King G.J."/>
            <person name="Brunel D."/>
            <person name="Delourme R."/>
            <person name="Renard M."/>
            <person name="Aury J.M."/>
            <person name="Adams K.L."/>
            <person name="Batley J."/>
            <person name="Snowdon R.J."/>
            <person name="Tost J."/>
            <person name="Edwards D."/>
            <person name="Zhou Y."/>
            <person name="Hua W."/>
            <person name="Sharpe A.G."/>
            <person name="Paterson A.H."/>
            <person name="Guan C."/>
            <person name="Wincker P."/>
        </authorList>
    </citation>
    <scope>NUCLEOTIDE SEQUENCE [LARGE SCALE GENOMIC DNA]</scope>
    <source>
        <strain evidence="4">cv. Darmor-bzh</strain>
    </source>
</reference>
<reference evidence="3" key="2">
    <citation type="submission" date="2014-06" db="EMBL/GenBank/DDBJ databases">
        <authorList>
            <person name="Genoscope - CEA"/>
        </authorList>
    </citation>
    <scope>NUCLEOTIDE SEQUENCE</scope>
</reference>
<dbReference type="GO" id="GO:0009535">
    <property type="term" value="C:chloroplast thylakoid membrane"/>
    <property type="evidence" value="ECO:0000318"/>
    <property type="project" value="GO_Central"/>
</dbReference>
<name>A0A078HA82_BRANA</name>
<dbReference type="Proteomes" id="UP001295469">
    <property type="component" value="Chromosome A09"/>
</dbReference>
<keyword evidence="1" id="KW-0472">Membrane</keyword>
<organism evidence="3 4">
    <name type="scientific">Brassica napus</name>
    <name type="common">Rape</name>
    <dbReference type="NCBI Taxonomy" id="3708"/>
    <lineage>
        <taxon>Eukaryota</taxon>
        <taxon>Viridiplantae</taxon>
        <taxon>Streptophyta</taxon>
        <taxon>Embryophyta</taxon>
        <taxon>Tracheophyta</taxon>
        <taxon>Spermatophyta</taxon>
        <taxon>Magnoliopsida</taxon>
        <taxon>eudicotyledons</taxon>
        <taxon>Gunneridae</taxon>
        <taxon>Pentapetalae</taxon>
        <taxon>rosids</taxon>
        <taxon>malvids</taxon>
        <taxon>Brassicales</taxon>
        <taxon>Brassicaceae</taxon>
        <taxon>Brassiceae</taxon>
        <taxon>Brassica</taxon>
    </lineage>
</organism>
<evidence type="ECO:0000256" key="1">
    <source>
        <dbReference type="SAM" id="Phobius"/>
    </source>
</evidence>
<evidence type="ECO:0000313" key="3">
    <source>
        <dbReference type="EMBL" id="CDY34399.1"/>
    </source>
</evidence>
<dbReference type="GO" id="GO:0071421">
    <property type="term" value="P:manganese ion transmembrane transport"/>
    <property type="evidence" value="ECO:0000318"/>
    <property type="project" value="GO_Central"/>
</dbReference>
<dbReference type="AlphaFoldDB" id="A0A078HA82"/>
<keyword evidence="1" id="KW-0812">Transmembrane</keyword>
<dbReference type="GO" id="GO:0005384">
    <property type="term" value="F:manganese ion transmembrane transporter activity"/>
    <property type="evidence" value="ECO:0000318"/>
    <property type="project" value="GO_Central"/>
</dbReference>
<dbReference type="GO" id="GO:0005794">
    <property type="term" value="C:Golgi apparatus"/>
    <property type="evidence" value="ECO:0000318"/>
    <property type="project" value="GO_Central"/>
</dbReference>
<dbReference type="GO" id="GO:0070588">
    <property type="term" value="P:calcium ion transmembrane transport"/>
    <property type="evidence" value="ECO:0000318"/>
    <property type="project" value="GO_Central"/>
</dbReference>
<dbReference type="OMA" id="SRTQFIY"/>